<keyword evidence="1" id="KW-0597">Phosphoprotein</keyword>
<evidence type="ECO:0000259" key="2">
    <source>
        <dbReference type="PROSITE" id="PS50110"/>
    </source>
</evidence>
<dbReference type="CDD" id="cd17557">
    <property type="entry name" value="REC_Rcp-like"/>
    <property type="match status" value="1"/>
</dbReference>
<feature type="modified residue" description="4-aspartylphosphate" evidence="1">
    <location>
        <position position="65"/>
    </location>
</feature>
<gene>
    <name evidence="3" type="ORF">DN062_13295</name>
</gene>
<proteinExistence type="predicted"/>
<dbReference type="PROSITE" id="PS50110">
    <property type="entry name" value="RESPONSE_REGULATORY"/>
    <property type="match status" value="1"/>
</dbReference>
<dbReference type="SMART" id="SM00448">
    <property type="entry name" value="REC"/>
    <property type="match status" value="1"/>
</dbReference>
<dbReference type="PANTHER" id="PTHR44520:SF1">
    <property type="entry name" value="TWO-COMPONENT SYSTEM REGULATORY PROTEIN"/>
    <property type="match status" value="1"/>
</dbReference>
<keyword evidence="4" id="KW-1185">Reference proteome</keyword>
<sequence>MTQAYLQQPILLVEDNPVDLDLTLRAFKRKHFLNPIEVARDGEEALAYIARWDAGERTPLVILLDLKLPKVNGLEVLKELKQHPVYKTIPVVILTSSSEGVDMKTAYSLGVNSYIVKPVDFAKFIDVAEQIELYWCALNHPETR</sequence>
<dbReference type="Pfam" id="PF00072">
    <property type="entry name" value="Response_reg"/>
    <property type="match status" value="1"/>
</dbReference>
<dbReference type="GO" id="GO:0000160">
    <property type="term" value="P:phosphorelay signal transduction system"/>
    <property type="evidence" value="ECO:0007669"/>
    <property type="project" value="InterPro"/>
</dbReference>
<dbReference type="RefSeq" id="WP_112159796.1">
    <property type="nucleotide sequence ID" value="NZ_QKRX01000010.1"/>
</dbReference>
<dbReference type="InterPro" id="IPR052893">
    <property type="entry name" value="TCS_response_regulator"/>
</dbReference>
<protein>
    <submittedName>
        <fullName evidence="3">Response regulator</fullName>
    </submittedName>
</protein>
<organism evidence="3 4">
    <name type="scientific">Nitrincola tibetensis</name>
    <dbReference type="NCBI Taxonomy" id="2219697"/>
    <lineage>
        <taxon>Bacteria</taxon>
        <taxon>Pseudomonadati</taxon>
        <taxon>Pseudomonadota</taxon>
        <taxon>Gammaproteobacteria</taxon>
        <taxon>Oceanospirillales</taxon>
        <taxon>Oceanospirillaceae</taxon>
        <taxon>Nitrincola</taxon>
    </lineage>
</organism>
<dbReference type="InterPro" id="IPR011006">
    <property type="entry name" value="CheY-like_superfamily"/>
</dbReference>
<dbReference type="AlphaFoldDB" id="A0A364NJZ1"/>
<feature type="domain" description="Response regulatory" evidence="2">
    <location>
        <begin position="9"/>
        <end position="132"/>
    </location>
</feature>
<reference evidence="3 4" key="1">
    <citation type="submission" date="2018-06" db="EMBL/GenBank/DDBJ databases">
        <title>Nitrincola tibetense sp. nov., isolated from Lake XuguoCo on Tibetan Plateau.</title>
        <authorList>
            <person name="Xing P."/>
        </authorList>
    </citation>
    <scope>NUCLEOTIDE SEQUENCE [LARGE SCALE GENOMIC DNA]</scope>
    <source>
        <strain evidence="4">xg18</strain>
    </source>
</reference>
<dbReference type="SUPFAM" id="SSF52172">
    <property type="entry name" value="CheY-like"/>
    <property type="match status" value="1"/>
</dbReference>
<evidence type="ECO:0000256" key="1">
    <source>
        <dbReference type="PROSITE-ProRule" id="PRU00169"/>
    </source>
</evidence>
<accession>A0A364NJZ1</accession>
<name>A0A364NJZ1_9GAMM</name>
<comment type="caution">
    <text evidence="3">The sequence shown here is derived from an EMBL/GenBank/DDBJ whole genome shotgun (WGS) entry which is preliminary data.</text>
</comment>
<dbReference type="PANTHER" id="PTHR44520">
    <property type="entry name" value="RESPONSE REGULATOR RCP1-RELATED"/>
    <property type="match status" value="1"/>
</dbReference>
<dbReference type="OrthoDB" id="9793549at2"/>
<evidence type="ECO:0000313" key="3">
    <source>
        <dbReference type="EMBL" id="RAU17392.1"/>
    </source>
</evidence>
<dbReference type="Gene3D" id="3.40.50.2300">
    <property type="match status" value="1"/>
</dbReference>
<dbReference type="EMBL" id="QKRX01000010">
    <property type="protein sequence ID" value="RAU17392.1"/>
    <property type="molecule type" value="Genomic_DNA"/>
</dbReference>
<dbReference type="Proteomes" id="UP000250744">
    <property type="component" value="Unassembled WGS sequence"/>
</dbReference>
<evidence type="ECO:0000313" key="4">
    <source>
        <dbReference type="Proteomes" id="UP000250744"/>
    </source>
</evidence>
<dbReference type="InterPro" id="IPR001789">
    <property type="entry name" value="Sig_transdc_resp-reg_receiver"/>
</dbReference>